<name>A0ABX0FL34_9BURK</name>
<protein>
    <recommendedName>
        <fullName evidence="4">Fimbrial assembly protein</fullName>
    </recommendedName>
</protein>
<feature type="transmembrane region" description="Helical" evidence="1">
    <location>
        <begin position="21"/>
        <end position="44"/>
    </location>
</feature>
<reference evidence="3" key="2">
    <citation type="submission" date="2023-07" db="EMBL/GenBank/DDBJ databases">
        <title>Duganella aceri sp. nov., isolated from tree sap.</title>
        <authorList>
            <person name="Kim I.S."/>
        </authorList>
    </citation>
    <scope>NUCLEOTIDE SEQUENCE [LARGE SCALE GENOMIC DNA]</scope>
    <source>
        <strain evidence="3">SAP-35</strain>
    </source>
</reference>
<organism evidence="2 3">
    <name type="scientific">Duganella aceris</name>
    <dbReference type="NCBI Taxonomy" id="2703883"/>
    <lineage>
        <taxon>Bacteria</taxon>
        <taxon>Pseudomonadati</taxon>
        <taxon>Pseudomonadota</taxon>
        <taxon>Betaproteobacteria</taxon>
        <taxon>Burkholderiales</taxon>
        <taxon>Oxalobacteraceae</taxon>
        <taxon>Telluria group</taxon>
        <taxon>Duganella</taxon>
    </lineage>
</organism>
<sequence>MSDIDMIPRSYREQARVRRQLARYGVALAVLVALAAGGAGLLRWRLATLDADLLRLRGETAHAQAAAVLADAAAVRATLLEQSATALAALRGAGDLERIADAFDAAMPREVWLRQLRLTRDAQPLAAPFTALPDDLQAPATAAMPAQPWRAAATLQLHGQATDYAALAAFLRALALQPAFSQVNLTGSTATAGADTIDFDAVATVRRAGGKTP</sequence>
<evidence type="ECO:0008006" key="4">
    <source>
        <dbReference type="Google" id="ProtNLM"/>
    </source>
</evidence>
<keyword evidence="1" id="KW-0472">Membrane</keyword>
<reference evidence="2 3" key="1">
    <citation type="submission" date="2020-01" db="EMBL/GenBank/DDBJ databases">
        <authorList>
            <person name="Lee S.D."/>
        </authorList>
    </citation>
    <scope>NUCLEOTIDE SEQUENCE [LARGE SCALE GENOMIC DNA]</scope>
    <source>
        <strain evidence="2 3">SAP-35</strain>
    </source>
</reference>
<comment type="caution">
    <text evidence="2">The sequence shown here is derived from an EMBL/GenBank/DDBJ whole genome shotgun (WGS) entry which is preliminary data.</text>
</comment>
<evidence type="ECO:0000256" key="1">
    <source>
        <dbReference type="SAM" id="Phobius"/>
    </source>
</evidence>
<dbReference type="InterPro" id="IPR007813">
    <property type="entry name" value="PilN"/>
</dbReference>
<evidence type="ECO:0000313" key="2">
    <source>
        <dbReference type="EMBL" id="NGZ85244.1"/>
    </source>
</evidence>
<keyword evidence="1" id="KW-0812">Transmembrane</keyword>
<keyword evidence="3" id="KW-1185">Reference proteome</keyword>
<gene>
    <name evidence="2" type="ORF">GW587_13380</name>
</gene>
<dbReference type="EMBL" id="JAADJT010000005">
    <property type="protein sequence ID" value="NGZ85244.1"/>
    <property type="molecule type" value="Genomic_DNA"/>
</dbReference>
<dbReference type="Proteomes" id="UP000666369">
    <property type="component" value="Unassembled WGS sequence"/>
</dbReference>
<evidence type="ECO:0000313" key="3">
    <source>
        <dbReference type="Proteomes" id="UP000666369"/>
    </source>
</evidence>
<dbReference type="RefSeq" id="WP_166103530.1">
    <property type="nucleotide sequence ID" value="NZ_JAADJT010000005.1"/>
</dbReference>
<dbReference type="Pfam" id="PF05137">
    <property type="entry name" value="PilN"/>
    <property type="match status" value="1"/>
</dbReference>
<accession>A0ABX0FL34</accession>
<proteinExistence type="predicted"/>
<keyword evidence="1" id="KW-1133">Transmembrane helix</keyword>